<gene>
    <name evidence="2" type="ORF">KCV03_g3311</name>
</gene>
<dbReference type="OrthoDB" id="3942268at2759"/>
<reference evidence="2" key="1">
    <citation type="journal article" date="2021" name="J Fungi (Basel)">
        <title>Virulence traits and population genomics of the black yeast Aureobasidium melanogenum.</title>
        <authorList>
            <person name="Cernosa A."/>
            <person name="Sun X."/>
            <person name="Gostincar C."/>
            <person name="Fang C."/>
            <person name="Gunde-Cimerman N."/>
            <person name="Song Z."/>
        </authorList>
    </citation>
    <scope>NUCLEOTIDE SEQUENCE</scope>
    <source>
        <strain evidence="2">EXF-8016</strain>
    </source>
</reference>
<dbReference type="Proteomes" id="UP000767238">
    <property type="component" value="Unassembled WGS sequence"/>
</dbReference>
<comment type="caution">
    <text evidence="2">The sequence shown here is derived from an EMBL/GenBank/DDBJ whole genome shotgun (WGS) entry which is preliminary data.</text>
</comment>
<feature type="region of interest" description="Disordered" evidence="1">
    <location>
        <begin position="1"/>
        <end position="28"/>
    </location>
</feature>
<protein>
    <submittedName>
        <fullName evidence="2">Uncharacterized protein</fullName>
    </submittedName>
</protein>
<evidence type="ECO:0000313" key="2">
    <source>
        <dbReference type="EMBL" id="KAH0224782.1"/>
    </source>
</evidence>
<name>A0A9P8GL68_AURME</name>
<feature type="compositionally biased region" description="Pro residues" evidence="1">
    <location>
        <begin position="17"/>
        <end position="27"/>
    </location>
</feature>
<sequence>MSSAPTSSRPRRRPRPRAVPCPRPTAPATPLAPSDYEWLWCDNHEKITQWFLNNSLSTYEEFYVSFINFANTAWETSHGENHAPLETLAKFAVELLKKEHIPADELLAVLEDYSVGPWKKRRQYETKGLVKLHPGLNVHNLTYGKTKLQQKVMAYLRKAENQLRVARLQAAKKATMADQQPLPAFTAPSSLSAPSLGSMLVSDNLTTTLSVPIQIGSLPFVGGKKIIKGDDMDVDE</sequence>
<evidence type="ECO:0000313" key="3">
    <source>
        <dbReference type="Proteomes" id="UP000767238"/>
    </source>
</evidence>
<dbReference type="AlphaFoldDB" id="A0A9P8GL68"/>
<reference evidence="2" key="2">
    <citation type="submission" date="2021-08" db="EMBL/GenBank/DDBJ databases">
        <authorList>
            <person name="Gostincar C."/>
            <person name="Sun X."/>
            <person name="Song Z."/>
            <person name="Gunde-Cimerman N."/>
        </authorList>
    </citation>
    <scope>NUCLEOTIDE SEQUENCE</scope>
    <source>
        <strain evidence="2">EXF-8016</strain>
    </source>
</reference>
<accession>A0A9P8GL68</accession>
<proteinExistence type="predicted"/>
<evidence type="ECO:0000256" key="1">
    <source>
        <dbReference type="SAM" id="MobiDB-lite"/>
    </source>
</evidence>
<dbReference type="EMBL" id="JAHFYH010000017">
    <property type="protein sequence ID" value="KAH0224782.1"/>
    <property type="molecule type" value="Genomic_DNA"/>
</dbReference>
<organism evidence="2 3">
    <name type="scientific">Aureobasidium melanogenum</name>
    <name type="common">Aureobasidium pullulans var. melanogenum</name>
    <dbReference type="NCBI Taxonomy" id="46634"/>
    <lineage>
        <taxon>Eukaryota</taxon>
        <taxon>Fungi</taxon>
        <taxon>Dikarya</taxon>
        <taxon>Ascomycota</taxon>
        <taxon>Pezizomycotina</taxon>
        <taxon>Dothideomycetes</taxon>
        <taxon>Dothideomycetidae</taxon>
        <taxon>Dothideales</taxon>
        <taxon>Saccotheciaceae</taxon>
        <taxon>Aureobasidium</taxon>
    </lineage>
</organism>
<feature type="non-terminal residue" evidence="2">
    <location>
        <position position="236"/>
    </location>
</feature>